<gene>
    <name evidence="1" type="ORF">MM415B01218_0025</name>
</gene>
<protein>
    <submittedName>
        <fullName evidence="1">Uncharacterized protein</fullName>
    </submittedName>
</protein>
<dbReference type="EMBL" id="MT141390">
    <property type="protein sequence ID" value="QJA59966.1"/>
    <property type="molecule type" value="Genomic_DNA"/>
</dbReference>
<reference evidence="1" key="1">
    <citation type="submission" date="2020-03" db="EMBL/GenBank/DDBJ databases">
        <title>The deep terrestrial virosphere.</title>
        <authorList>
            <person name="Holmfeldt K."/>
            <person name="Nilsson E."/>
            <person name="Simone D."/>
            <person name="Lopez-Fernandez M."/>
            <person name="Wu X."/>
            <person name="de Brujin I."/>
            <person name="Lundin D."/>
            <person name="Andersson A."/>
            <person name="Bertilsson S."/>
            <person name="Dopson M."/>
        </authorList>
    </citation>
    <scope>NUCLEOTIDE SEQUENCE</scope>
    <source>
        <strain evidence="1">MM415B01218</strain>
    </source>
</reference>
<proteinExistence type="predicted"/>
<accession>A0A6M3IR11</accession>
<dbReference type="AlphaFoldDB" id="A0A6M3IR11"/>
<organism evidence="1">
    <name type="scientific">viral metagenome</name>
    <dbReference type="NCBI Taxonomy" id="1070528"/>
    <lineage>
        <taxon>unclassified sequences</taxon>
        <taxon>metagenomes</taxon>
        <taxon>organismal metagenomes</taxon>
    </lineage>
</organism>
<evidence type="ECO:0000313" key="1">
    <source>
        <dbReference type="EMBL" id="QJA59966.1"/>
    </source>
</evidence>
<name>A0A6M3IR11_9ZZZZ</name>
<sequence>MRLIRYINEESDNYPVISNLHIFTDDMVEYFHDREYQIEKDAKFYFTSMKGTHKHSKFLFRGSDKKTNYFDNFKSRIDRNPKDMPVDIHNDFDFLFRKKFGWKARSEGIFATSKYNDADNYGSFCYIFIPIGNFKFIWSKKVNDLYSKVNDSILVHIHDDDDYGYDYDDLYSEGMKGHWEYDGEDIVCDGYRDDAEKIVYRKLEKEGFEDDIYDESLLEWIPNMTLDDFVEMKKTDSENEKEEYMDNIIKSYTDKDLKKAVESKHEIMFKCKEYYLFNVAYWELLKDFIK</sequence>